<keyword evidence="2" id="KW-0732">Signal</keyword>
<evidence type="ECO:0000313" key="5">
    <source>
        <dbReference type="EMBL" id="CAB4826441.1"/>
    </source>
</evidence>
<dbReference type="PIRSF" id="PIRSF004846">
    <property type="entry name" value="ModA"/>
    <property type="match status" value="1"/>
</dbReference>
<dbReference type="Pfam" id="PF13531">
    <property type="entry name" value="SBP_bac_11"/>
    <property type="match status" value="1"/>
</dbReference>
<dbReference type="SUPFAM" id="SSF53850">
    <property type="entry name" value="Periplasmic binding protein-like II"/>
    <property type="match status" value="1"/>
</dbReference>
<evidence type="ECO:0000313" key="7">
    <source>
        <dbReference type="EMBL" id="CAB4950869.1"/>
    </source>
</evidence>
<dbReference type="PROSITE" id="PS51257">
    <property type="entry name" value="PROKAR_LIPOPROTEIN"/>
    <property type="match status" value="1"/>
</dbReference>
<dbReference type="GO" id="GO:0046872">
    <property type="term" value="F:metal ion binding"/>
    <property type="evidence" value="ECO:0007669"/>
    <property type="project" value="UniProtKB-KW"/>
</dbReference>
<dbReference type="GO" id="GO:0030973">
    <property type="term" value="F:molybdate ion binding"/>
    <property type="evidence" value="ECO:0007669"/>
    <property type="project" value="TreeGrafter"/>
</dbReference>
<evidence type="ECO:0000313" key="6">
    <source>
        <dbReference type="EMBL" id="CAB4850862.1"/>
    </source>
</evidence>
<sequence>MRFTTTPFIAALAICVVAATSCSTSAPTGDVVVFAASSLTAAFTEMGTAFNAATPDAHITFNFAGSADLVTQLTEGAPADLFVSADDSNMKKVTDAELNAGAPLSIAKNTFAIIVGKGNPKGITTVADLAKPGLVVVLCAETVPCGKGAARILANAAVTITPKSLEDKVKGVVSKVTSGEADAGIVFVTDVKAAGDTAQGVDIPADLNVISNYPIVVTKQSQNAHAAQAFIDFVASAAGRAILAKYGFLAP</sequence>
<protein>
    <submittedName>
        <fullName evidence="6">Unannotated protein</fullName>
    </submittedName>
</protein>
<dbReference type="EMBL" id="CAFBOL010000102">
    <property type="protein sequence ID" value="CAB5009403.1"/>
    <property type="molecule type" value="Genomic_DNA"/>
</dbReference>
<dbReference type="InterPro" id="IPR005950">
    <property type="entry name" value="ModA"/>
</dbReference>
<dbReference type="PANTHER" id="PTHR30632">
    <property type="entry name" value="MOLYBDATE-BINDING PERIPLASMIC PROTEIN"/>
    <property type="match status" value="1"/>
</dbReference>
<evidence type="ECO:0000256" key="1">
    <source>
        <dbReference type="ARBA" id="ARBA00022723"/>
    </source>
</evidence>
<dbReference type="NCBIfam" id="TIGR01256">
    <property type="entry name" value="modA"/>
    <property type="match status" value="1"/>
</dbReference>
<dbReference type="Gene3D" id="3.40.190.10">
    <property type="entry name" value="Periplasmic binding protein-like II"/>
    <property type="match status" value="2"/>
</dbReference>
<dbReference type="EMBL" id="CAEZYF010000043">
    <property type="protein sequence ID" value="CAB4750791.1"/>
    <property type="molecule type" value="Genomic_DNA"/>
</dbReference>
<evidence type="ECO:0000256" key="2">
    <source>
        <dbReference type="ARBA" id="ARBA00022729"/>
    </source>
</evidence>
<dbReference type="InterPro" id="IPR050682">
    <property type="entry name" value="ModA/WtpA"/>
</dbReference>
<organism evidence="6">
    <name type="scientific">freshwater metagenome</name>
    <dbReference type="NCBI Taxonomy" id="449393"/>
    <lineage>
        <taxon>unclassified sequences</taxon>
        <taxon>metagenomes</taxon>
        <taxon>ecological metagenomes</taxon>
    </lineage>
</organism>
<dbReference type="GO" id="GO:0015689">
    <property type="term" value="P:molybdate ion transport"/>
    <property type="evidence" value="ECO:0007669"/>
    <property type="project" value="InterPro"/>
</dbReference>
<evidence type="ECO:0000313" key="8">
    <source>
        <dbReference type="EMBL" id="CAB5009403.1"/>
    </source>
</evidence>
<evidence type="ECO:0000313" key="4">
    <source>
        <dbReference type="EMBL" id="CAB4750791.1"/>
    </source>
</evidence>
<accession>A0A6J7BYG5</accession>
<dbReference type="AlphaFoldDB" id="A0A6J7BYG5"/>
<evidence type="ECO:0000313" key="3">
    <source>
        <dbReference type="EMBL" id="CAB4365472.1"/>
    </source>
</evidence>
<dbReference type="EMBL" id="CAFAAV010000137">
    <property type="protein sequence ID" value="CAB4826441.1"/>
    <property type="molecule type" value="Genomic_DNA"/>
</dbReference>
<keyword evidence="1" id="KW-0479">Metal-binding</keyword>
<dbReference type="EMBL" id="CAFBIY010000065">
    <property type="protein sequence ID" value="CAB4850862.1"/>
    <property type="molecule type" value="Genomic_DNA"/>
</dbReference>
<dbReference type="CDD" id="cd13538">
    <property type="entry name" value="PBP2_ModA_like_1"/>
    <property type="match status" value="1"/>
</dbReference>
<dbReference type="EMBL" id="CAESGF010000033">
    <property type="protein sequence ID" value="CAB4365472.1"/>
    <property type="molecule type" value="Genomic_DNA"/>
</dbReference>
<dbReference type="EMBL" id="CAFBMT010000022">
    <property type="protein sequence ID" value="CAB4950869.1"/>
    <property type="molecule type" value="Genomic_DNA"/>
</dbReference>
<name>A0A6J7BYG5_9ZZZZ</name>
<reference evidence="6" key="1">
    <citation type="submission" date="2020-05" db="EMBL/GenBank/DDBJ databases">
        <authorList>
            <person name="Chiriac C."/>
            <person name="Salcher M."/>
            <person name="Ghai R."/>
            <person name="Kavagutti S V."/>
        </authorList>
    </citation>
    <scope>NUCLEOTIDE SEQUENCE</scope>
</reference>
<gene>
    <name evidence="4" type="ORF">UFOPK2656_03527</name>
    <name evidence="5" type="ORF">UFOPK3099_01718</name>
    <name evidence="6" type="ORF">UFOPK3267_01328</name>
    <name evidence="7" type="ORF">UFOPK3651_02838</name>
    <name evidence="8" type="ORF">UFOPK3931_02723</name>
    <name evidence="3" type="ORF">UFOPK4189_03217</name>
</gene>
<proteinExistence type="predicted"/>
<dbReference type="PANTHER" id="PTHR30632:SF0">
    <property type="entry name" value="SULFATE-BINDING PROTEIN"/>
    <property type="match status" value="1"/>
</dbReference>